<evidence type="ECO:0000256" key="1">
    <source>
        <dbReference type="ARBA" id="ARBA00023125"/>
    </source>
</evidence>
<dbReference type="InterPro" id="IPR001647">
    <property type="entry name" value="HTH_TetR"/>
</dbReference>
<gene>
    <name evidence="4" type="ORF">NE695_05330</name>
</gene>
<reference evidence="4 5" key="1">
    <citation type="submission" date="2022-06" db="EMBL/GenBank/DDBJ databases">
        <title>Isolation of gut microbiota from human fecal samples.</title>
        <authorList>
            <person name="Pamer E.G."/>
            <person name="Barat B."/>
            <person name="Waligurski E."/>
            <person name="Medina S."/>
            <person name="Paddock L."/>
            <person name="Mostad J."/>
        </authorList>
    </citation>
    <scope>NUCLEOTIDE SEQUENCE [LARGE SCALE GENOMIC DNA]</scope>
    <source>
        <strain evidence="4 5">DFI.9.73</strain>
    </source>
</reference>
<dbReference type="RefSeq" id="WP_256191666.1">
    <property type="nucleotide sequence ID" value="NZ_CATZHN010000018.1"/>
</dbReference>
<dbReference type="SUPFAM" id="SSF46689">
    <property type="entry name" value="Homeodomain-like"/>
    <property type="match status" value="1"/>
</dbReference>
<dbReference type="InterPro" id="IPR009057">
    <property type="entry name" value="Homeodomain-like_sf"/>
</dbReference>
<feature type="domain" description="HTH tetR-type" evidence="3">
    <location>
        <begin position="10"/>
        <end position="70"/>
    </location>
</feature>
<dbReference type="InterPro" id="IPR050624">
    <property type="entry name" value="HTH-type_Tx_Regulator"/>
</dbReference>
<dbReference type="EMBL" id="JANFZH010000009">
    <property type="protein sequence ID" value="MCQ4839337.1"/>
    <property type="molecule type" value="Genomic_DNA"/>
</dbReference>
<dbReference type="PANTHER" id="PTHR43479">
    <property type="entry name" value="ACREF/ENVCD OPERON REPRESSOR-RELATED"/>
    <property type="match status" value="1"/>
</dbReference>
<feature type="DNA-binding region" description="H-T-H motif" evidence="2">
    <location>
        <begin position="33"/>
        <end position="52"/>
    </location>
</feature>
<dbReference type="Proteomes" id="UP001524473">
    <property type="component" value="Unassembled WGS sequence"/>
</dbReference>
<dbReference type="Gene3D" id="1.10.357.10">
    <property type="entry name" value="Tetracycline Repressor, domain 2"/>
    <property type="match status" value="1"/>
</dbReference>
<name>A0ABT1RXD2_9FIRM</name>
<evidence type="ECO:0000313" key="4">
    <source>
        <dbReference type="EMBL" id="MCQ4839337.1"/>
    </source>
</evidence>
<sequence length="176" mass="21396">MNTKNNRRRRESTERIERVFIELLQKKELHEITVSDICKQCGLNRSTFYANYADIYELADKVREGLEKEVELLYEAETTQKFNSNDFLKLFRHIKENQLFYRTYFKLGYDNQFQLKYYDIHQAKRDFDNRHIEYHIEFFRSGFNAIVKKWLAGGCQETPEEMDEIIRAEYQGRVSF</sequence>
<evidence type="ECO:0000256" key="2">
    <source>
        <dbReference type="PROSITE-ProRule" id="PRU00335"/>
    </source>
</evidence>
<organism evidence="4 5">
    <name type="scientific">Neglectibacter timonensis</name>
    <dbReference type="NCBI Taxonomy" id="1776382"/>
    <lineage>
        <taxon>Bacteria</taxon>
        <taxon>Bacillati</taxon>
        <taxon>Bacillota</taxon>
        <taxon>Clostridia</taxon>
        <taxon>Eubacteriales</taxon>
        <taxon>Oscillospiraceae</taxon>
        <taxon>Neglectibacter</taxon>
    </lineage>
</organism>
<dbReference type="Pfam" id="PF14278">
    <property type="entry name" value="TetR_C_8"/>
    <property type="match status" value="1"/>
</dbReference>
<protein>
    <submittedName>
        <fullName evidence="4">TetR/AcrR family transcriptional regulator</fullName>
    </submittedName>
</protein>
<keyword evidence="1 2" id="KW-0238">DNA-binding</keyword>
<dbReference type="PANTHER" id="PTHR43479:SF7">
    <property type="entry name" value="TETR-FAMILY TRANSCRIPTIONAL REGULATOR"/>
    <property type="match status" value="1"/>
</dbReference>
<proteinExistence type="predicted"/>
<evidence type="ECO:0000259" key="3">
    <source>
        <dbReference type="PROSITE" id="PS50977"/>
    </source>
</evidence>
<dbReference type="PROSITE" id="PS50977">
    <property type="entry name" value="HTH_TETR_2"/>
    <property type="match status" value="1"/>
</dbReference>
<dbReference type="InterPro" id="IPR039532">
    <property type="entry name" value="TetR_C_Firmicutes"/>
</dbReference>
<accession>A0ABT1RXD2</accession>
<keyword evidence="5" id="KW-1185">Reference proteome</keyword>
<comment type="caution">
    <text evidence="4">The sequence shown here is derived from an EMBL/GenBank/DDBJ whole genome shotgun (WGS) entry which is preliminary data.</text>
</comment>
<evidence type="ECO:0000313" key="5">
    <source>
        <dbReference type="Proteomes" id="UP001524473"/>
    </source>
</evidence>